<dbReference type="EMBL" id="MGAQ01000010">
    <property type="protein sequence ID" value="OGK50957.1"/>
    <property type="molecule type" value="Genomic_DNA"/>
</dbReference>
<dbReference type="Pfam" id="PF13302">
    <property type="entry name" value="Acetyltransf_3"/>
    <property type="match status" value="1"/>
</dbReference>
<dbReference type="AlphaFoldDB" id="A0A1F7J5T7"/>
<organism evidence="2 3">
    <name type="scientific">Candidatus Roizmanbacteria bacterium RIFCSPLOWO2_01_FULL_40_42</name>
    <dbReference type="NCBI Taxonomy" id="1802066"/>
    <lineage>
        <taxon>Bacteria</taxon>
        <taxon>Candidatus Roizmaniibacteriota</taxon>
    </lineage>
</organism>
<name>A0A1F7J5T7_9BACT</name>
<evidence type="ECO:0000259" key="1">
    <source>
        <dbReference type="PROSITE" id="PS51186"/>
    </source>
</evidence>
<dbReference type="InterPro" id="IPR016181">
    <property type="entry name" value="Acyl_CoA_acyltransferase"/>
</dbReference>
<evidence type="ECO:0000313" key="2">
    <source>
        <dbReference type="EMBL" id="OGK50957.1"/>
    </source>
</evidence>
<proteinExistence type="predicted"/>
<dbReference type="SUPFAM" id="SSF55729">
    <property type="entry name" value="Acyl-CoA N-acyltransferases (Nat)"/>
    <property type="match status" value="1"/>
</dbReference>
<dbReference type="GO" id="GO:0016747">
    <property type="term" value="F:acyltransferase activity, transferring groups other than amino-acyl groups"/>
    <property type="evidence" value="ECO:0007669"/>
    <property type="project" value="InterPro"/>
</dbReference>
<dbReference type="InterPro" id="IPR000182">
    <property type="entry name" value="GNAT_dom"/>
</dbReference>
<gene>
    <name evidence="2" type="ORF">A3B50_01640</name>
</gene>
<dbReference type="PROSITE" id="PS51186">
    <property type="entry name" value="GNAT"/>
    <property type="match status" value="1"/>
</dbReference>
<dbReference type="PANTHER" id="PTHR39173">
    <property type="entry name" value="ACETYLTRANSFERASE"/>
    <property type="match status" value="1"/>
</dbReference>
<sequence length="173" mass="19805">MKNPKLVEPDIKYQQSYLEALNEYQDGGRFGDLPLDFIKRNFETYLDYLKGRKYGKGLPEGWVAETGYWLIDENEVIGLLRIRHELTDELKKDGGHIGYDIRPSKRKQGYGKKILELGLIRAKELGIKKALITCNFDNPASKKIIEANGGKFENKVEIGQGKPAKLRYWISVA</sequence>
<dbReference type="Proteomes" id="UP000178558">
    <property type="component" value="Unassembled WGS sequence"/>
</dbReference>
<accession>A0A1F7J5T7</accession>
<dbReference type="Gene3D" id="3.40.630.30">
    <property type="match status" value="1"/>
</dbReference>
<protein>
    <recommendedName>
        <fullName evidence="1">N-acetyltransferase domain-containing protein</fullName>
    </recommendedName>
</protein>
<evidence type="ECO:0000313" key="3">
    <source>
        <dbReference type="Proteomes" id="UP000178558"/>
    </source>
</evidence>
<reference evidence="2 3" key="1">
    <citation type="journal article" date="2016" name="Nat. Commun.">
        <title>Thousands of microbial genomes shed light on interconnected biogeochemical processes in an aquifer system.</title>
        <authorList>
            <person name="Anantharaman K."/>
            <person name="Brown C.T."/>
            <person name="Hug L.A."/>
            <person name="Sharon I."/>
            <person name="Castelle C.J."/>
            <person name="Probst A.J."/>
            <person name="Thomas B.C."/>
            <person name="Singh A."/>
            <person name="Wilkins M.J."/>
            <person name="Karaoz U."/>
            <person name="Brodie E.L."/>
            <person name="Williams K.H."/>
            <person name="Hubbard S.S."/>
            <person name="Banfield J.F."/>
        </authorList>
    </citation>
    <scope>NUCLEOTIDE SEQUENCE [LARGE SCALE GENOMIC DNA]</scope>
</reference>
<comment type="caution">
    <text evidence="2">The sequence shown here is derived from an EMBL/GenBank/DDBJ whole genome shotgun (WGS) entry which is preliminary data.</text>
</comment>
<dbReference type="CDD" id="cd04301">
    <property type="entry name" value="NAT_SF"/>
    <property type="match status" value="1"/>
</dbReference>
<feature type="domain" description="N-acetyltransferase" evidence="1">
    <location>
        <begin position="28"/>
        <end position="173"/>
    </location>
</feature>
<dbReference type="PANTHER" id="PTHR39173:SF1">
    <property type="entry name" value="ACETYLTRANSFERASE"/>
    <property type="match status" value="1"/>
</dbReference>